<evidence type="ECO:0000313" key="1">
    <source>
        <dbReference type="EMBL" id="KAK1618168.1"/>
    </source>
</evidence>
<dbReference type="Pfam" id="PF14223">
    <property type="entry name" value="Retrotran_gag_2"/>
    <property type="match status" value="1"/>
</dbReference>
<sequence length="248" mass="27626">MQDLRGLSLQRSRKFEKVDAMFKAALFSILGDNIVDPYMTFEHGKDAWDALEAKFGVSDAGTELYVMEQYYDYKMTDERSVVEQAHEIQSLAKELEQFKCTLPDKFVAGGIIAKLPPSWRNFATSLKHKRQEFSVSDLIGSLHVEEKARAKDTRARDFEGGSSANVILPAGGAPTTSSQRRHLPLDRIDEARRMRKPARPGNPHIARALVGCAVVTTSRARFVERLPCALKTLRTPAPTAADPHARTG</sequence>
<dbReference type="PANTHER" id="PTHR47592">
    <property type="entry name" value="PBF68 PROTEIN"/>
    <property type="match status" value="1"/>
</dbReference>
<dbReference type="AlphaFoldDB" id="A0AAD8VVB4"/>
<keyword evidence="2" id="KW-1185">Reference proteome</keyword>
<proteinExistence type="predicted"/>
<evidence type="ECO:0000313" key="2">
    <source>
        <dbReference type="Proteomes" id="UP001231189"/>
    </source>
</evidence>
<comment type="caution">
    <text evidence="1">The sequence shown here is derived from an EMBL/GenBank/DDBJ whole genome shotgun (WGS) entry which is preliminary data.</text>
</comment>
<protein>
    <submittedName>
        <fullName evidence="1">Uncharacterized protein</fullName>
    </submittedName>
</protein>
<accession>A0AAD8VVB4</accession>
<dbReference type="EMBL" id="JAUUTY010000006">
    <property type="protein sequence ID" value="KAK1618168.1"/>
    <property type="molecule type" value="Genomic_DNA"/>
</dbReference>
<dbReference type="PANTHER" id="PTHR47592:SF27">
    <property type="entry name" value="OS08G0421700 PROTEIN"/>
    <property type="match status" value="1"/>
</dbReference>
<dbReference type="Proteomes" id="UP001231189">
    <property type="component" value="Unassembled WGS sequence"/>
</dbReference>
<organism evidence="1 2">
    <name type="scientific">Lolium multiflorum</name>
    <name type="common">Italian ryegrass</name>
    <name type="synonym">Lolium perenne subsp. multiflorum</name>
    <dbReference type="NCBI Taxonomy" id="4521"/>
    <lineage>
        <taxon>Eukaryota</taxon>
        <taxon>Viridiplantae</taxon>
        <taxon>Streptophyta</taxon>
        <taxon>Embryophyta</taxon>
        <taxon>Tracheophyta</taxon>
        <taxon>Spermatophyta</taxon>
        <taxon>Magnoliopsida</taxon>
        <taxon>Liliopsida</taxon>
        <taxon>Poales</taxon>
        <taxon>Poaceae</taxon>
        <taxon>BOP clade</taxon>
        <taxon>Pooideae</taxon>
        <taxon>Poodae</taxon>
        <taxon>Poeae</taxon>
        <taxon>Poeae Chloroplast Group 2 (Poeae type)</taxon>
        <taxon>Loliodinae</taxon>
        <taxon>Loliinae</taxon>
        <taxon>Lolium</taxon>
    </lineage>
</organism>
<gene>
    <name evidence="1" type="ORF">QYE76_023685</name>
</gene>
<name>A0AAD8VVB4_LOLMU</name>
<reference evidence="1" key="1">
    <citation type="submission" date="2023-07" db="EMBL/GenBank/DDBJ databases">
        <title>A chromosome-level genome assembly of Lolium multiflorum.</title>
        <authorList>
            <person name="Chen Y."/>
            <person name="Copetti D."/>
            <person name="Kolliker R."/>
            <person name="Studer B."/>
        </authorList>
    </citation>
    <scope>NUCLEOTIDE SEQUENCE</scope>
    <source>
        <strain evidence="1">02402/16</strain>
        <tissue evidence="1">Leaf</tissue>
    </source>
</reference>